<dbReference type="InterPro" id="IPR035979">
    <property type="entry name" value="RBD_domain_sf"/>
</dbReference>
<dbReference type="EMBL" id="CM007649">
    <property type="protein sequence ID" value="ONM29878.1"/>
    <property type="molecule type" value="Genomic_DNA"/>
</dbReference>
<evidence type="ECO:0000256" key="10">
    <source>
        <dbReference type="ARBA" id="ARBA00022771"/>
    </source>
</evidence>
<dbReference type="Gene3D" id="3.30.70.330">
    <property type="match status" value="1"/>
</dbReference>
<keyword evidence="11 18" id="KW-0862">Zinc</keyword>
<dbReference type="CDD" id="cd12458">
    <property type="entry name" value="RRM_AtC3H46_like"/>
    <property type="match status" value="1"/>
</dbReference>
<dbReference type="FunFam" id="3.80.10.10:FF:000041">
    <property type="entry name" value="LRR receptor-like serine/threonine-protein kinase ERECTA"/>
    <property type="match status" value="1"/>
</dbReference>
<evidence type="ECO:0000256" key="15">
    <source>
        <dbReference type="ARBA" id="ARBA00023136"/>
    </source>
</evidence>
<evidence type="ECO:0000256" key="14">
    <source>
        <dbReference type="ARBA" id="ARBA00023125"/>
    </source>
</evidence>
<evidence type="ECO:0000256" key="3">
    <source>
        <dbReference type="ARBA" id="ARBA00022475"/>
    </source>
</evidence>
<evidence type="ECO:0000256" key="1">
    <source>
        <dbReference type="ARBA" id="ARBA00004251"/>
    </source>
</evidence>
<keyword evidence="20" id="KW-0675">Receptor</keyword>
<dbReference type="InterPro" id="IPR046956">
    <property type="entry name" value="RLP23-like"/>
</dbReference>
<dbReference type="FunCoup" id="A0A1D6MKZ0">
    <property type="interactions" value="49"/>
</dbReference>
<name>A0A1D6MKZ0_MAIZE</name>
<dbReference type="InterPro" id="IPR012677">
    <property type="entry name" value="Nucleotide-bd_a/b_plait_sf"/>
</dbReference>
<dbReference type="InterPro" id="IPR032675">
    <property type="entry name" value="LRR_dom_sf"/>
</dbReference>
<dbReference type="OMA" id="DIFANEC"/>
<feature type="compositionally biased region" description="Polar residues" evidence="19">
    <location>
        <begin position="1005"/>
        <end position="1014"/>
    </location>
</feature>
<comment type="subcellular location">
    <subcellularLocation>
        <location evidence="1">Cell membrane</location>
        <topology evidence="1">Single-pass type I membrane protein</topology>
    </subcellularLocation>
</comment>
<dbReference type="eggNOG" id="KOG0619">
    <property type="taxonomic scope" value="Eukaryota"/>
</dbReference>
<organism evidence="20">
    <name type="scientific">Zea mays</name>
    <name type="common">Maize</name>
    <dbReference type="NCBI Taxonomy" id="4577"/>
    <lineage>
        <taxon>Eukaryota</taxon>
        <taxon>Viridiplantae</taxon>
        <taxon>Streptophyta</taxon>
        <taxon>Embryophyta</taxon>
        <taxon>Tracheophyta</taxon>
        <taxon>Spermatophyta</taxon>
        <taxon>Magnoliopsida</taxon>
        <taxon>Liliopsida</taxon>
        <taxon>Poales</taxon>
        <taxon>Poaceae</taxon>
        <taxon>PACMAD clade</taxon>
        <taxon>Panicoideae</taxon>
        <taxon>Andropogonodae</taxon>
        <taxon>Andropogoneae</taxon>
        <taxon>Tripsacinae</taxon>
        <taxon>Zea</taxon>
    </lineage>
</organism>
<evidence type="ECO:0000256" key="9">
    <source>
        <dbReference type="ARBA" id="ARBA00022737"/>
    </source>
</evidence>
<feature type="zinc finger region" description="C3H1-type" evidence="18">
    <location>
        <begin position="1120"/>
        <end position="1147"/>
    </location>
</feature>
<evidence type="ECO:0000256" key="19">
    <source>
        <dbReference type="SAM" id="MobiDB-lite"/>
    </source>
</evidence>
<evidence type="ECO:0000256" key="13">
    <source>
        <dbReference type="ARBA" id="ARBA00022989"/>
    </source>
</evidence>
<keyword evidence="9" id="KW-0677">Repeat</keyword>
<dbReference type="SMART" id="SM00369">
    <property type="entry name" value="LRR_TYP"/>
    <property type="match status" value="5"/>
</dbReference>
<dbReference type="PROSITE" id="PS50102">
    <property type="entry name" value="RRM"/>
    <property type="match status" value="1"/>
</dbReference>
<keyword evidence="6" id="KW-0812">Transmembrane</keyword>
<dbReference type="PaxDb" id="4577-GRMZM2G368865_P01"/>
<feature type="compositionally biased region" description="Low complexity" evidence="19">
    <location>
        <begin position="1015"/>
        <end position="1024"/>
    </location>
</feature>
<dbReference type="FunFam" id="3.30.70.330:FF:000678">
    <property type="entry name" value="zinc finger CCCH domain-containing protein 53-like isoform X2"/>
    <property type="match status" value="1"/>
</dbReference>
<keyword evidence="7 18" id="KW-0479">Metal-binding</keyword>
<dbReference type="InterPro" id="IPR000504">
    <property type="entry name" value="RRM_dom"/>
</dbReference>
<accession>A0A1D6MKZ0</accession>
<keyword evidence="12 17" id="KW-0694">RNA-binding</keyword>
<keyword evidence="16" id="KW-0325">Glycoprotein</keyword>
<keyword evidence="13" id="KW-1133">Transmembrane helix</keyword>
<reference evidence="20" key="1">
    <citation type="submission" date="2015-12" db="EMBL/GenBank/DDBJ databases">
        <title>Update maize B73 reference genome by single molecule sequencing technologies.</title>
        <authorList>
            <consortium name="Maize Genome Sequencing Project"/>
            <person name="Ware D."/>
        </authorList>
    </citation>
    <scope>NUCLEOTIDE SEQUENCE [LARGE SCALE GENOMIC DNA]</scope>
    <source>
        <tissue evidence="20">Seedling</tissue>
    </source>
</reference>
<evidence type="ECO:0000313" key="20">
    <source>
        <dbReference type="EMBL" id="ONM29878.1"/>
    </source>
</evidence>
<dbReference type="InterPro" id="IPR003591">
    <property type="entry name" value="Leu-rich_rpt_typical-subtyp"/>
</dbReference>
<feature type="region of interest" description="Disordered" evidence="19">
    <location>
        <begin position="990"/>
        <end position="1024"/>
    </location>
</feature>
<dbReference type="GO" id="GO:0003723">
    <property type="term" value="F:RNA binding"/>
    <property type="evidence" value="ECO:0007669"/>
    <property type="project" value="UniProtKB-UniRule"/>
</dbReference>
<evidence type="ECO:0000256" key="16">
    <source>
        <dbReference type="ARBA" id="ARBA00023180"/>
    </source>
</evidence>
<evidence type="ECO:0000256" key="4">
    <source>
        <dbReference type="ARBA" id="ARBA00022614"/>
    </source>
</evidence>
<dbReference type="InterPro" id="IPR000571">
    <property type="entry name" value="Znf_CCCH"/>
</dbReference>
<sequence>MPLSSCLPDQASSLLRLKRSFVTTNYSTVAFRSWRAGTDCCRWAGVRCSSNSDDGGGRVTSLDLSDQGLESGGLDPAIFHLSSLERLNLAYNDFNGSQLPSSGFERLANLTHLNLSTSSFSGQVPASGIGGLTSLVSLDLSTSYEFYDLLDDGFLLHRDSNSDARLTVQSFETLVANLRNLRELHLGLVDLSSDDDGAGPRWRWCSVVAASCPELRVLSLPRCGLSGPICGSLSSLRSISVVNLEYNRLSGPFPDFFTNSSDLTVLRLRRTGIQGRVSPAIFLHRKLVTVDLYNNYGISGYLPDFPAGSSSSRLENLNVGRTSFYGTIPNSLGNLTSLKELGFGATGFSGDIHIPSSIGDLKSLNALEISGMGIVGPMPSWIANLTSLTALQLYDCGLSGPIPPFVAELRRLKRLALCGCSFSGEIPSHVITNLTQLQILLLYSNNLEGTLELQSFGKNMPYLIALDLSDNNLLVLDGEEDNSSASVSLPKLKTLVLGGCGMSKFPEFLRRQDEIDWLDLSYNQIRGAVPGWAWELWNGMVYLVLSNNEFTSVGHGHLLPLQDMIVLDLSNNLFEGTIPIPQGSADALDYSNNMFSSVPAHLSSHLDDVALFLAPGNRLSGNLSASFCGGGTSILLLDLSYNDFSGSIPSCLMENVNGMQSLNLRKNRLHGEIPDSSKEGCSFEALDFSGNQIQGRLPRSMASCENLEVLDVGNNQISDAFPCWMSELPRLQVLVLKSNRFFGQVSEPVLQEKKQSYSCAFPSASIVDLSSNSFSGPLPEGRWFKNLRSMVLTDPSKPLVMDHEVPGVTRTYRYTTAVTYKGHDTSFAEILTALVFIDFSNNTFSGSIPVAIGELGLLHGLNVSHNFLTGQIPPQLGHLSRLEALDLSFNGLSGEIPKELASLDSLTTLNLSDNRLVGSIPASPHFSTFSSSSFQGNDGLCGPPLSKACNDNVTQVDAVRSEKRSVDFVLFLFVGVGSIPRRNPLTPCRIPVPSRQHPRNAPVFSRSNSTSNGTAEEAAGAGEELPSPVNGGAAPFFPRQAGDALLDDLQLQEQLAFLNEGGGNPAHQLQGFDGVECRSPGPGDADGMFAFGLGWHNGGPAHRRSSSVNELCLGGGGGDGFGWKPCLYYASGFCKNGGSCRFVHGGLSDDAVALAGTKMEAAADQQQQCQDFLIRSKGQRLGPAVFPYSPTGSLPGSPSAASKCLSFLLQQRQQHDRAAAAASLMLGGGDEAHKFMARPRLDRADFASLMNPSSRQIYLTFPADSTFREEDVSNYFSIYGPVHDVRIPYQQKRMFGFVTFVYPETVKLILAKGNPHFICDTRVLVKPYKEKGKVPDNANELLLRRKLEEQQQAAELQHAIELQSRRLMGLQLLDLKARAAATAAAASALPTPVVNAFASIHPLSTMAVESPLESGEQLKLSSGFALEGKLNGGDHNLPDSPFASPTKSDVLVHDSFAATEPENTASLVGSKIDGGSNHLRPPALEIPSPSSYFFPMRRCVGKASTLLFRGADYVREHSVIHE</sequence>
<dbReference type="GO" id="GO:0009742">
    <property type="term" value="P:brassinosteroid mediated signaling pathway"/>
    <property type="evidence" value="ECO:0007669"/>
    <property type="project" value="UniProtKB-KW"/>
</dbReference>
<keyword evidence="10 18" id="KW-0863">Zinc-finger</keyword>
<evidence type="ECO:0000256" key="8">
    <source>
        <dbReference type="ARBA" id="ARBA00022729"/>
    </source>
</evidence>
<dbReference type="PANTHER" id="PTHR48061">
    <property type="entry name" value="LEUCINE-RICH REPEAT RECEPTOR PROTEIN KINASE EMS1-LIKE-RELATED"/>
    <property type="match status" value="1"/>
</dbReference>
<comment type="similarity">
    <text evidence="2">Belongs to the RLP family.</text>
</comment>
<dbReference type="Pfam" id="PF00560">
    <property type="entry name" value="LRR_1"/>
    <property type="match status" value="3"/>
</dbReference>
<gene>
    <name evidence="20" type="ORF">ZEAMMB73_Zm00001d039749</name>
</gene>
<dbReference type="GO" id="GO:0005886">
    <property type="term" value="C:plasma membrane"/>
    <property type="evidence" value="ECO:0007669"/>
    <property type="project" value="UniProtKB-SubCell"/>
</dbReference>
<evidence type="ECO:0000256" key="2">
    <source>
        <dbReference type="ARBA" id="ARBA00009592"/>
    </source>
</evidence>
<dbReference type="PROSITE" id="PS51450">
    <property type="entry name" value="LRR"/>
    <property type="match status" value="1"/>
</dbReference>
<dbReference type="STRING" id="4577.A0A1D6MKZ0"/>
<dbReference type="Gene3D" id="3.80.10.10">
    <property type="entry name" value="Ribonuclease Inhibitor"/>
    <property type="match status" value="6"/>
</dbReference>
<keyword evidence="3" id="KW-1003">Cell membrane</keyword>
<dbReference type="PANTHER" id="PTHR48061:SF48">
    <property type="entry name" value="OS01G0162500 PROTEIN"/>
    <property type="match status" value="1"/>
</dbReference>
<evidence type="ECO:0000256" key="5">
    <source>
        <dbReference type="ARBA" id="ARBA00022626"/>
    </source>
</evidence>
<evidence type="ECO:0000256" key="11">
    <source>
        <dbReference type="ARBA" id="ARBA00022833"/>
    </source>
</evidence>
<dbReference type="Pfam" id="PF08263">
    <property type="entry name" value="LRRNT_2"/>
    <property type="match status" value="1"/>
</dbReference>
<dbReference type="PROSITE" id="PS50103">
    <property type="entry name" value="ZF_C3H1"/>
    <property type="match status" value="1"/>
</dbReference>
<dbReference type="Pfam" id="PF23598">
    <property type="entry name" value="LRR_14"/>
    <property type="match status" value="1"/>
</dbReference>
<evidence type="ECO:0000256" key="17">
    <source>
        <dbReference type="PROSITE-ProRule" id="PRU00176"/>
    </source>
</evidence>
<dbReference type="InterPro" id="IPR001611">
    <property type="entry name" value="Leu-rich_rpt"/>
</dbReference>
<proteinExistence type="inferred from homology"/>
<keyword evidence="14" id="KW-0238">DNA-binding</keyword>
<dbReference type="InterPro" id="IPR013210">
    <property type="entry name" value="LRR_N_plant-typ"/>
</dbReference>
<dbReference type="SUPFAM" id="SSF54928">
    <property type="entry name" value="RNA-binding domain, RBD"/>
    <property type="match status" value="1"/>
</dbReference>
<dbReference type="SUPFAM" id="SSF52058">
    <property type="entry name" value="L domain-like"/>
    <property type="match status" value="3"/>
</dbReference>
<protein>
    <submittedName>
        <fullName evidence="20">Receptor like protein 7</fullName>
    </submittedName>
</protein>
<dbReference type="GO" id="GO:0008270">
    <property type="term" value="F:zinc ion binding"/>
    <property type="evidence" value="ECO:0007669"/>
    <property type="project" value="UniProtKB-KW"/>
</dbReference>
<dbReference type="Pfam" id="PF00076">
    <property type="entry name" value="RRM_1"/>
    <property type="match status" value="1"/>
</dbReference>
<keyword evidence="5" id="KW-1070">Brassinosteroid signaling pathway</keyword>
<dbReference type="FunFam" id="3.80.10.10:FF:000111">
    <property type="entry name" value="LRR receptor-like serine/threonine-protein kinase ERECTA"/>
    <property type="match status" value="1"/>
</dbReference>
<evidence type="ECO:0000256" key="18">
    <source>
        <dbReference type="PROSITE-ProRule" id="PRU00723"/>
    </source>
</evidence>
<evidence type="ECO:0000256" key="7">
    <source>
        <dbReference type="ARBA" id="ARBA00022723"/>
    </source>
</evidence>
<dbReference type="SMR" id="A0A1D6MKZ0"/>
<dbReference type="FunFam" id="3.80.10.10:FF:000095">
    <property type="entry name" value="LRR receptor-like serine/threonine-protein kinase GSO1"/>
    <property type="match status" value="1"/>
</dbReference>
<evidence type="ECO:0000256" key="12">
    <source>
        <dbReference type="ARBA" id="ARBA00022884"/>
    </source>
</evidence>
<dbReference type="InterPro" id="IPR055414">
    <property type="entry name" value="LRR_R13L4/SHOC2-like"/>
</dbReference>
<evidence type="ECO:0000256" key="6">
    <source>
        <dbReference type="ARBA" id="ARBA00022692"/>
    </source>
</evidence>
<keyword evidence="8" id="KW-0732">Signal</keyword>
<keyword evidence="15" id="KW-0472">Membrane</keyword>
<keyword evidence="4" id="KW-0433">Leucine-rich repeat</keyword>
<dbReference type="ExpressionAtlas" id="A0A1D6MKZ0">
    <property type="expression patterns" value="baseline and differential"/>
</dbReference>
<dbReference type="InterPro" id="IPR034365">
    <property type="entry name" value="AtC3H46-like_RRM"/>
</dbReference>
<dbReference type="InParanoid" id="A0A1D6MKZ0"/>
<dbReference type="SMART" id="SM00360">
    <property type="entry name" value="RRM"/>
    <property type="match status" value="1"/>
</dbReference>
<dbReference type="GO" id="GO:0003677">
    <property type="term" value="F:DNA binding"/>
    <property type="evidence" value="ECO:0007669"/>
    <property type="project" value="UniProtKB-KW"/>
</dbReference>